<organism evidence="2 3">
    <name type="scientific">Paracoccus suum</name>
    <dbReference type="NCBI Taxonomy" id="2259340"/>
    <lineage>
        <taxon>Bacteria</taxon>
        <taxon>Pseudomonadati</taxon>
        <taxon>Pseudomonadota</taxon>
        <taxon>Alphaproteobacteria</taxon>
        <taxon>Rhodobacterales</taxon>
        <taxon>Paracoccaceae</taxon>
        <taxon>Paracoccus</taxon>
    </lineage>
</organism>
<dbReference type="Gene3D" id="3.30.1330.40">
    <property type="entry name" value="RutC-like"/>
    <property type="match status" value="1"/>
</dbReference>
<sequence length="119" mass="12257">MHPVAGYHHAAIAGGMLIVAGQVARDPQGNWVGAGDAGAQAAQVYRNIGLILAEAGAGPDNVVKITTIMIDRADGPAITAARRAFFGEHRPPHTGFIVNGLGSPEVRVEVEVVAWLGDG</sequence>
<dbReference type="GO" id="GO:0019239">
    <property type="term" value="F:deaminase activity"/>
    <property type="evidence" value="ECO:0007669"/>
    <property type="project" value="TreeGrafter"/>
</dbReference>
<dbReference type="PANTHER" id="PTHR11803:SF58">
    <property type="entry name" value="PROTEIN HMF1-RELATED"/>
    <property type="match status" value="1"/>
</dbReference>
<dbReference type="OrthoDB" id="9809792at2"/>
<dbReference type="Pfam" id="PF01042">
    <property type="entry name" value="Ribonuc_L-PSP"/>
    <property type="match status" value="1"/>
</dbReference>
<protein>
    <submittedName>
        <fullName evidence="2">RidA family protein</fullName>
    </submittedName>
</protein>
<keyword evidence="3" id="KW-1185">Reference proteome</keyword>
<evidence type="ECO:0000313" key="2">
    <source>
        <dbReference type="EMBL" id="AXC48421.1"/>
    </source>
</evidence>
<proteinExistence type="inferred from homology"/>
<evidence type="ECO:0000256" key="1">
    <source>
        <dbReference type="ARBA" id="ARBA00010552"/>
    </source>
</evidence>
<dbReference type="SUPFAM" id="SSF55298">
    <property type="entry name" value="YjgF-like"/>
    <property type="match status" value="1"/>
</dbReference>
<dbReference type="KEGG" id="pars:DRW48_00740"/>
<dbReference type="CDD" id="cd00448">
    <property type="entry name" value="YjgF_YER057c_UK114_family"/>
    <property type="match status" value="1"/>
</dbReference>
<dbReference type="AlphaFoldDB" id="A0A344PGB6"/>
<accession>A0A344PGB6</accession>
<dbReference type="InterPro" id="IPR035959">
    <property type="entry name" value="RutC-like_sf"/>
</dbReference>
<comment type="similarity">
    <text evidence="1">Belongs to the RutC family.</text>
</comment>
<gene>
    <name evidence="2" type="ORF">DRW48_00740</name>
</gene>
<reference evidence="3" key="1">
    <citation type="submission" date="2018-07" db="EMBL/GenBank/DDBJ databases">
        <title>Genome sequencing of Paracoccus sp. SC2-6.</title>
        <authorList>
            <person name="Heo J."/>
            <person name="Kim S.-J."/>
            <person name="Kwon S.-W."/>
        </authorList>
    </citation>
    <scope>NUCLEOTIDE SEQUENCE [LARGE SCALE GENOMIC DNA]</scope>
    <source>
        <strain evidence="3">SC2-6</strain>
    </source>
</reference>
<dbReference type="EMBL" id="CP030918">
    <property type="protein sequence ID" value="AXC48421.1"/>
    <property type="molecule type" value="Genomic_DNA"/>
</dbReference>
<dbReference type="Proteomes" id="UP000252023">
    <property type="component" value="Chromosome"/>
</dbReference>
<dbReference type="PANTHER" id="PTHR11803">
    <property type="entry name" value="2-IMINOBUTANOATE/2-IMINOPROPANOATE DEAMINASE RIDA"/>
    <property type="match status" value="1"/>
</dbReference>
<dbReference type="GO" id="GO:0005829">
    <property type="term" value="C:cytosol"/>
    <property type="evidence" value="ECO:0007669"/>
    <property type="project" value="TreeGrafter"/>
</dbReference>
<name>A0A344PGB6_9RHOB</name>
<dbReference type="InterPro" id="IPR006175">
    <property type="entry name" value="YjgF/YER057c/UK114"/>
</dbReference>
<evidence type="ECO:0000313" key="3">
    <source>
        <dbReference type="Proteomes" id="UP000252023"/>
    </source>
</evidence>